<dbReference type="Pfam" id="PF06629">
    <property type="entry name" value="MipA"/>
    <property type="match status" value="1"/>
</dbReference>
<evidence type="ECO:0000256" key="5">
    <source>
        <dbReference type="ARBA" id="ARBA00023237"/>
    </source>
</evidence>
<feature type="signal peptide" evidence="6">
    <location>
        <begin position="1"/>
        <end position="44"/>
    </location>
</feature>
<organism evidence="7 8">
    <name type="scientific">Variovorax paradoxus</name>
    <dbReference type="NCBI Taxonomy" id="34073"/>
    <lineage>
        <taxon>Bacteria</taxon>
        <taxon>Pseudomonadati</taxon>
        <taxon>Pseudomonadota</taxon>
        <taxon>Betaproteobacteria</taxon>
        <taxon>Burkholderiales</taxon>
        <taxon>Comamonadaceae</taxon>
        <taxon>Variovorax</taxon>
    </lineage>
</organism>
<accession>A0A0D0MZJ4</accession>
<reference evidence="7 8" key="1">
    <citation type="submission" date="2014-12" db="EMBL/GenBank/DDBJ databases">
        <title>16Stimator: statistical estimation of ribosomal gene copy numbers from draft genome assemblies.</title>
        <authorList>
            <person name="Perisin M.A."/>
            <person name="Vetter M."/>
            <person name="Gilbert J.A."/>
            <person name="Bergelson J."/>
        </authorList>
    </citation>
    <scope>NUCLEOTIDE SEQUENCE [LARGE SCALE GENOMIC DNA]</scope>
    <source>
        <strain evidence="7 8">MEDvA23</strain>
    </source>
</reference>
<comment type="subcellular location">
    <subcellularLocation>
        <location evidence="1">Cell outer membrane</location>
    </subcellularLocation>
</comment>
<dbReference type="InterPro" id="IPR010583">
    <property type="entry name" value="MipA"/>
</dbReference>
<dbReference type="AlphaFoldDB" id="A0A0D0MZJ4"/>
<keyword evidence="5" id="KW-0998">Cell outer membrane</keyword>
<evidence type="ECO:0000256" key="1">
    <source>
        <dbReference type="ARBA" id="ARBA00004442"/>
    </source>
</evidence>
<feature type="chain" id="PRO_5002234352" description="MipA/OmpV family protein" evidence="6">
    <location>
        <begin position="45"/>
        <end position="289"/>
    </location>
</feature>
<evidence type="ECO:0000256" key="3">
    <source>
        <dbReference type="ARBA" id="ARBA00022729"/>
    </source>
</evidence>
<comment type="similarity">
    <text evidence="2">Belongs to the MipA/OmpV family.</text>
</comment>
<gene>
    <name evidence="7" type="ORF">RT97_02270</name>
</gene>
<name>A0A0D0MZJ4_VARPD</name>
<dbReference type="Proteomes" id="UP000032067">
    <property type="component" value="Unassembled WGS sequence"/>
</dbReference>
<keyword evidence="4" id="KW-0472">Membrane</keyword>
<sequence length="289" mass="31368">MRASLTTPIGPAMPRASSIRSFAGFSFRLAALSSALLAMPSAWAQDTSLDQSLTLADSPADVSRWGLGIAAGVKQQPYTGAGNKTQGLPLIYFENRYARVFGTGAELKLPKWDLGTRSSLTFGLRAKYGLGGYKPSDAPILEGMAERKGSLWLGAGVTWRNEIADISAEWLGDASGKSKGQHLRLGVQRDFRTGNFTFTPRLEATWLDKKYVNYYYGVLAEEARAGRPAYLGASTLNTEVGLRVGYAIDARQSVFVDVSATQLGKEIKHSPLVNRSSLTSFSAGYLYRF</sequence>
<evidence type="ECO:0000256" key="6">
    <source>
        <dbReference type="SAM" id="SignalP"/>
    </source>
</evidence>
<evidence type="ECO:0000256" key="4">
    <source>
        <dbReference type="ARBA" id="ARBA00023136"/>
    </source>
</evidence>
<dbReference type="EMBL" id="JXQQ01000007">
    <property type="protein sequence ID" value="KIQ36259.1"/>
    <property type="molecule type" value="Genomic_DNA"/>
</dbReference>
<proteinExistence type="inferred from homology"/>
<dbReference type="PANTHER" id="PTHR38776">
    <property type="entry name" value="MLTA-INTERACTING PROTEIN-RELATED"/>
    <property type="match status" value="1"/>
</dbReference>
<comment type="caution">
    <text evidence="7">The sequence shown here is derived from an EMBL/GenBank/DDBJ whole genome shotgun (WGS) entry which is preliminary data.</text>
</comment>
<evidence type="ECO:0000313" key="7">
    <source>
        <dbReference type="EMBL" id="KIQ36259.1"/>
    </source>
</evidence>
<protein>
    <recommendedName>
        <fullName evidence="9">MipA/OmpV family protein</fullName>
    </recommendedName>
</protein>
<evidence type="ECO:0008006" key="9">
    <source>
        <dbReference type="Google" id="ProtNLM"/>
    </source>
</evidence>
<keyword evidence="3 6" id="KW-0732">Signal</keyword>
<evidence type="ECO:0000256" key="2">
    <source>
        <dbReference type="ARBA" id="ARBA00005722"/>
    </source>
</evidence>
<dbReference type="GO" id="GO:0009279">
    <property type="term" value="C:cell outer membrane"/>
    <property type="evidence" value="ECO:0007669"/>
    <property type="project" value="UniProtKB-SubCell"/>
</dbReference>
<evidence type="ECO:0000313" key="8">
    <source>
        <dbReference type="Proteomes" id="UP000032067"/>
    </source>
</evidence>
<dbReference type="PANTHER" id="PTHR38776:SF1">
    <property type="entry name" value="MLTA-INTERACTING PROTEIN-RELATED"/>
    <property type="match status" value="1"/>
</dbReference>